<dbReference type="EMBL" id="LR798257">
    <property type="protein sequence ID" value="CAB5218256.1"/>
    <property type="molecule type" value="Genomic_DNA"/>
</dbReference>
<name>A0A6J7WKF4_9CAUD</name>
<sequence>MGARTNYTIITTDNPAQNINVYAHWDGDESVAIMQSAVAAAMPRINDVSYATRIIIDQLTKHGRDSETGYGIYIGEEISHEEEYEYKEIDLVNKRIKVGSMIFPIETFVAVLQ</sequence>
<organism evidence="1">
    <name type="scientific">uncultured Caudovirales phage</name>
    <dbReference type="NCBI Taxonomy" id="2100421"/>
    <lineage>
        <taxon>Viruses</taxon>
        <taxon>Duplodnaviria</taxon>
        <taxon>Heunggongvirae</taxon>
        <taxon>Uroviricota</taxon>
        <taxon>Caudoviricetes</taxon>
        <taxon>Peduoviridae</taxon>
        <taxon>Maltschvirus</taxon>
        <taxon>Maltschvirus maltsch</taxon>
    </lineage>
</organism>
<proteinExistence type="predicted"/>
<gene>
    <name evidence="1" type="ORF">UFOVP204_138</name>
</gene>
<protein>
    <submittedName>
        <fullName evidence="1">Uncharacterized protein</fullName>
    </submittedName>
</protein>
<accession>A0A6J7WKF4</accession>
<evidence type="ECO:0000313" key="1">
    <source>
        <dbReference type="EMBL" id="CAB5218256.1"/>
    </source>
</evidence>
<reference evidence="1" key="1">
    <citation type="submission" date="2020-05" db="EMBL/GenBank/DDBJ databases">
        <authorList>
            <person name="Chiriac C."/>
            <person name="Salcher M."/>
            <person name="Ghai R."/>
            <person name="Kavagutti S V."/>
        </authorList>
    </citation>
    <scope>NUCLEOTIDE SEQUENCE</scope>
</reference>